<keyword evidence="2 8" id="KW-0812">Transmembrane</keyword>
<dbReference type="Proteomes" id="UP000306229">
    <property type="component" value="Chromosome"/>
</dbReference>
<accession>A0A5B7TM40</accession>
<dbReference type="AlphaFoldDB" id="A0A5B7TM40"/>
<dbReference type="GO" id="GO:0005886">
    <property type="term" value="C:plasma membrane"/>
    <property type="evidence" value="ECO:0007669"/>
    <property type="project" value="TreeGrafter"/>
</dbReference>
<sequence>MRKRQNNIFAGVDWILVLFFIVLVFLGWINIYAASVTDTTQSVFDATTLYGKQLRWIGLSGVLIVIIISIDAKFYERFAGVFYVISMLSLAGLFLFGNTINGATSWYNFGGVSLQPSEFAKVATILALANFLNEPNRDLSNFKTQIRAFIILLIPAVLIALQPDPGSGIIYFTLFFVMYREGLPGIYLGIGFMLMILFLSTLYFGFITALIIIISLLTLMILYLININKFQLNREWPKVIILFLIVGLFMFSVDYIFNNVFGQRHRDRFSIVLGKEVDPRGIGYNTNQSMITIGSGGLTGKGFLEGDRTQGNFVPEQHTDYIFSTVGEEWGFIGTSAVIIIFIAFILRIIRVAERQKLKFSRVFGYSIATIFFFHFMINVGMVIGLVPTIGIPLPFFSYGGSSLWGFTILLFIFIRLDADRTYEW</sequence>
<evidence type="ECO:0000256" key="8">
    <source>
        <dbReference type="SAM" id="Phobius"/>
    </source>
</evidence>
<dbReference type="PANTHER" id="PTHR30474:SF1">
    <property type="entry name" value="PEPTIDOGLYCAN GLYCOSYLTRANSFERASE MRDB"/>
    <property type="match status" value="1"/>
</dbReference>
<keyword evidence="5 8" id="KW-0472">Membrane</keyword>
<keyword evidence="10" id="KW-1185">Reference proteome</keyword>
<evidence type="ECO:0000256" key="3">
    <source>
        <dbReference type="ARBA" id="ARBA00022960"/>
    </source>
</evidence>
<protein>
    <recommendedName>
        <fullName evidence="7">Cell wall polymerase</fullName>
    </recommendedName>
    <alternativeName>
        <fullName evidence="6">Peptidoglycan polymerase</fullName>
    </alternativeName>
</protein>
<dbReference type="RefSeq" id="WP_138948762.1">
    <property type="nucleotide sequence ID" value="NZ_CP040749.1"/>
</dbReference>
<feature type="transmembrane region" description="Helical" evidence="8">
    <location>
        <begin position="81"/>
        <end position="100"/>
    </location>
</feature>
<dbReference type="OrthoDB" id="9768187at2"/>
<keyword evidence="3" id="KW-0133">Cell shape</keyword>
<feature type="transmembrane region" description="Helical" evidence="8">
    <location>
        <begin position="12"/>
        <end position="34"/>
    </location>
</feature>
<dbReference type="PROSITE" id="PS00428">
    <property type="entry name" value="FTSW_RODA_SPOVE"/>
    <property type="match status" value="1"/>
</dbReference>
<name>A0A5B7TM40_9FLAO</name>
<evidence type="ECO:0000256" key="7">
    <source>
        <dbReference type="ARBA" id="ARBA00033270"/>
    </source>
</evidence>
<evidence type="ECO:0000256" key="1">
    <source>
        <dbReference type="ARBA" id="ARBA00004141"/>
    </source>
</evidence>
<comment type="subcellular location">
    <subcellularLocation>
        <location evidence="1">Membrane</location>
        <topology evidence="1">Multi-pass membrane protein</topology>
    </subcellularLocation>
</comment>
<dbReference type="GO" id="GO:0015648">
    <property type="term" value="F:lipid-linked peptidoglycan transporter activity"/>
    <property type="evidence" value="ECO:0007669"/>
    <property type="project" value="TreeGrafter"/>
</dbReference>
<evidence type="ECO:0000256" key="4">
    <source>
        <dbReference type="ARBA" id="ARBA00022989"/>
    </source>
</evidence>
<dbReference type="GO" id="GO:0051301">
    <property type="term" value="P:cell division"/>
    <property type="evidence" value="ECO:0007669"/>
    <property type="project" value="InterPro"/>
</dbReference>
<dbReference type="KEGG" id="fbe:FF125_05075"/>
<feature type="transmembrane region" description="Helical" evidence="8">
    <location>
        <begin position="363"/>
        <end position="390"/>
    </location>
</feature>
<proteinExistence type="predicted"/>
<organism evidence="9 10">
    <name type="scientific">Aureibaculum algae</name>
    <dbReference type="NCBI Taxonomy" id="2584122"/>
    <lineage>
        <taxon>Bacteria</taxon>
        <taxon>Pseudomonadati</taxon>
        <taxon>Bacteroidota</taxon>
        <taxon>Flavobacteriia</taxon>
        <taxon>Flavobacteriales</taxon>
        <taxon>Flavobacteriaceae</taxon>
        <taxon>Aureibaculum</taxon>
    </lineage>
</organism>
<feature type="transmembrane region" description="Helical" evidence="8">
    <location>
        <begin position="54"/>
        <end position="74"/>
    </location>
</feature>
<reference evidence="9 10" key="1">
    <citation type="submission" date="2019-05" db="EMBL/GenBank/DDBJ databases">
        <title>Algicella ahnfeltiae gen. nov., sp. nov., a novel marine bacterium of the family Flavobacteriaceae isolated from a red alga.</title>
        <authorList>
            <person name="Nedashkovskaya O.I."/>
            <person name="Kukhlevskiy A.D."/>
            <person name="Kim S.-G."/>
            <person name="Zhukova N.V."/>
            <person name="Mikhailov V.V."/>
        </authorList>
    </citation>
    <scope>NUCLEOTIDE SEQUENCE [LARGE SCALE GENOMIC DNA]</scope>
    <source>
        <strain evidence="9 10">10Alg115</strain>
    </source>
</reference>
<evidence type="ECO:0000313" key="10">
    <source>
        <dbReference type="Proteomes" id="UP000306229"/>
    </source>
</evidence>
<dbReference type="InterPro" id="IPR018365">
    <property type="entry name" value="Cell_cycle_FtsW-rel_CS"/>
</dbReference>
<dbReference type="GO" id="GO:0032153">
    <property type="term" value="C:cell division site"/>
    <property type="evidence" value="ECO:0007669"/>
    <property type="project" value="TreeGrafter"/>
</dbReference>
<dbReference type="GO" id="GO:0008360">
    <property type="term" value="P:regulation of cell shape"/>
    <property type="evidence" value="ECO:0007669"/>
    <property type="project" value="UniProtKB-KW"/>
</dbReference>
<feature type="transmembrane region" description="Helical" evidence="8">
    <location>
        <begin position="206"/>
        <end position="227"/>
    </location>
</feature>
<evidence type="ECO:0000256" key="2">
    <source>
        <dbReference type="ARBA" id="ARBA00022692"/>
    </source>
</evidence>
<feature type="transmembrane region" description="Helical" evidence="8">
    <location>
        <begin position="330"/>
        <end position="351"/>
    </location>
</feature>
<dbReference type="Pfam" id="PF01098">
    <property type="entry name" value="FTSW_RODA_SPOVE"/>
    <property type="match status" value="2"/>
</dbReference>
<dbReference type="InterPro" id="IPR001182">
    <property type="entry name" value="FtsW/RodA"/>
</dbReference>
<dbReference type="EMBL" id="CP040749">
    <property type="protein sequence ID" value="QCX37839.1"/>
    <property type="molecule type" value="Genomic_DNA"/>
</dbReference>
<evidence type="ECO:0000256" key="6">
    <source>
        <dbReference type="ARBA" id="ARBA00032370"/>
    </source>
</evidence>
<gene>
    <name evidence="9" type="ORF">FF125_05075</name>
</gene>
<evidence type="ECO:0000256" key="5">
    <source>
        <dbReference type="ARBA" id="ARBA00023136"/>
    </source>
</evidence>
<feature type="transmembrane region" description="Helical" evidence="8">
    <location>
        <begin position="239"/>
        <end position="257"/>
    </location>
</feature>
<feature type="transmembrane region" description="Helical" evidence="8">
    <location>
        <begin position="144"/>
        <end position="161"/>
    </location>
</feature>
<evidence type="ECO:0000313" key="9">
    <source>
        <dbReference type="EMBL" id="QCX37839.1"/>
    </source>
</evidence>
<feature type="transmembrane region" description="Helical" evidence="8">
    <location>
        <begin position="396"/>
        <end position="415"/>
    </location>
</feature>
<keyword evidence="4 8" id="KW-1133">Transmembrane helix</keyword>
<dbReference type="PANTHER" id="PTHR30474">
    <property type="entry name" value="CELL CYCLE PROTEIN"/>
    <property type="match status" value="1"/>
</dbReference>
<dbReference type="NCBIfam" id="NF037961">
    <property type="entry name" value="RodA_shape"/>
    <property type="match status" value="1"/>
</dbReference>